<keyword evidence="9" id="KW-1185">Reference proteome</keyword>
<dbReference type="InterPro" id="IPR043502">
    <property type="entry name" value="DNA/RNA_pol_sf"/>
</dbReference>
<dbReference type="GO" id="GO:0003887">
    <property type="term" value="F:DNA-directed DNA polymerase activity"/>
    <property type="evidence" value="ECO:0007669"/>
    <property type="project" value="UniProtKB-KW"/>
</dbReference>
<dbReference type="Gene3D" id="1.10.287.690">
    <property type="entry name" value="Helix hairpin bin"/>
    <property type="match status" value="1"/>
</dbReference>
<comment type="catalytic activity">
    <reaction evidence="6">
        <text>DNA(n) + a 2'-deoxyribonucleoside 5'-triphosphate = DNA(n+1) + diphosphate</text>
        <dbReference type="Rhea" id="RHEA:22508"/>
        <dbReference type="Rhea" id="RHEA-COMP:17339"/>
        <dbReference type="Rhea" id="RHEA-COMP:17340"/>
        <dbReference type="ChEBI" id="CHEBI:33019"/>
        <dbReference type="ChEBI" id="CHEBI:61560"/>
        <dbReference type="ChEBI" id="CHEBI:173112"/>
        <dbReference type="EC" id="2.7.7.7"/>
    </reaction>
</comment>
<dbReference type="Pfam" id="PF00136">
    <property type="entry name" value="DNA_pol_B"/>
    <property type="match status" value="1"/>
</dbReference>
<protein>
    <recommendedName>
        <fullName evidence="1">DNA-directed DNA polymerase</fullName>
        <ecNumber evidence="1">2.7.7.7</ecNumber>
    </recommendedName>
</protein>
<gene>
    <name evidence="8" type="ORF">ADN01_16015</name>
</gene>
<dbReference type="SUPFAM" id="SSF56672">
    <property type="entry name" value="DNA/RNA polymerases"/>
    <property type="match status" value="1"/>
</dbReference>
<dbReference type="GO" id="GO:0006261">
    <property type="term" value="P:DNA-templated DNA replication"/>
    <property type="evidence" value="ECO:0007669"/>
    <property type="project" value="TreeGrafter"/>
</dbReference>
<dbReference type="InterPro" id="IPR023211">
    <property type="entry name" value="DNA_pol_palm_dom_sf"/>
</dbReference>
<dbReference type="RefSeq" id="WP_062419095.1">
    <property type="nucleotide sequence ID" value="NZ_DF967974.1"/>
</dbReference>
<dbReference type="GO" id="GO:0000166">
    <property type="term" value="F:nucleotide binding"/>
    <property type="evidence" value="ECO:0007669"/>
    <property type="project" value="InterPro"/>
</dbReference>
<evidence type="ECO:0000313" key="8">
    <source>
        <dbReference type="EMBL" id="KPL77408.1"/>
    </source>
</evidence>
<evidence type="ECO:0000256" key="4">
    <source>
        <dbReference type="ARBA" id="ARBA00022932"/>
    </source>
</evidence>
<evidence type="ECO:0000256" key="5">
    <source>
        <dbReference type="ARBA" id="ARBA00023125"/>
    </source>
</evidence>
<keyword evidence="4" id="KW-0239">DNA-directed DNA polymerase</keyword>
<sequence length="731" mass="82256">MTYEGWLLDLYADGPRGVALWLVTDDDRRVRLCQRFPVRFFAAGPGPRLRALWRWLRGREPAPGLAREERRDLFVAERLPVLAVETADPAGLQPLFAEVEREFPDLTYYDADVPLTVRHAAAFGSFPLARCRAEADEQGNVRAFEVLDSPWALDPALPPLRILEINLPEGDPQRTPPTRLELRFRAWKQSYPWVAGSAPAAWLRAALQKLDPDIVLTDYGDTWLLPELLRRGQAPLSRDPAYPLRTVEEHTYFSYGQIVYRGQQVHLYGRVHIDRQNAMLWRDYGLEGILENARVTALPIQTAARISPGTGISCMQMQTALRDGVLVPWHKQQVEQPRSMLSLIQSDFGGLVYQPRIGLHFEVGAIDFVSLYPAVMVRCNISPETQARPLSQPPAPNPGLIPRTLAPLLHKRVALKTWAAKLPAWDPRRKSIRARTAAQKWLLVVCFGYLGYKNARFGRIEAHEAVTAGGREALLRAKEAAEDLGFAVLHLYVDGLWVQQAGCRTAEDFEPLLAEVTRRTGLPIALDGVYRWVAFLPSRGNRRVPVGNRYFGVFTDGSLKVRGLDARRRDTPPWVTAVQMGLLECLAQAVSPEDLKPAAAEALGRLRRELARLREGKVPLEDLLCAQKLSRPLEKYTHPSPAARAAGQLQAAGKRTAAGQRVRFLYVRGEERVWAWDLPQTFDRRCLDVGMYRKLALRAAADVFQPFGIEPEELYALMHNAARVPLFPLPV</sequence>
<feature type="domain" description="DNA-directed DNA polymerase family B multifunctional" evidence="7">
    <location>
        <begin position="549"/>
        <end position="679"/>
    </location>
</feature>
<evidence type="ECO:0000256" key="6">
    <source>
        <dbReference type="ARBA" id="ARBA00049244"/>
    </source>
</evidence>
<dbReference type="Gene3D" id="1.10.132.60">
    <property type="entry name" value="DNA polymerase family B, C-terminal domain"/>
    <property type="match status" value="1"/>
</dbReference>
<keyword evidence="5" id="KW-0238">DNA-binding</keyword>
<dbReference type="InterPro" id="IPR042087">
    <property type="entry name" value="DNA_pol_B_thumb"/>
</dbReference>
<comment type="caution">
    <text evidence="8">The sequence shown here is derived from an EMBL/GenBank/DDBJ whole genome shotgun (WGS) entry which is preliminary data.</text>
</comment>
<dbReference type="PATRIC" id="fig|229921.5.peg.2635"/>
<dbReference type="GO" id="GO:0003677">
    <property type="term" value="F:DNA binding"/>
    <property type="evidence" value="ECO:0007669"/>
    <property type="project" value="UniProtKB-KW"/>
</dbReference>
<dbReference type="PANTHER" id="PTHR10322">
    <property type="entry name" value="DNA POLYMERASE CATALYTIC SUBUNIT"/>
    <property type="match status" value="1"/>
</dbReference>
<dbReference type="EMBL" id="LGCM01000060">
    <property type="protein sequence ID" value="KPL77408.1"/>
    <property type="molecule type" value="Genomic_DNA"/>
</dbReference>
<dbReference type="STRING" id="229921.ADN01_16015"/>
<dbReference type="InterPro" id="IPR006134">
    <property type="entry name" value="DNA-dir_DNA_pol_B_multi_dom"/>
</dbReference>
<dbReference type="Gene3D" id="3.90.1600.10">
    <property type="entry name" value="Palm domain of DNA polymerase"/>
    <property type="match status" value="1"/>
</dbReference>
<dbReference type="EC" id="2.7.7.7" evidence="1"/>
<organism evidence="8 9">
    <name type="scientific">Levilinea saccharolytica</name>
    <dbReference type="NCBI Taxonomy" id="229921"/>
    <lineage>
        <taxon>Bacteria</taxon>
        <taxon>Bacillati</taxon>
        <taxon>Chloroflexota</taxon>
        <taxon>Anaerolineae</taxon>
        <taxon>Anaerolineales</taxon>
        <taxon>Anaerolineaceae</taxon>
        <taxon>Levilinea</taxon>
    </lineage>
</organism>
<evidence type="ECO:0000256" key="2">
    <source>
        <dbReference type="ARBA" id="ARBA00022679"/>
    </source>
</evidence>
<evidence type="ECO:0000313" key="9">
    <source>
        <dbReference type="Proteomes" id="UP000050501"/>
    </source>
</evidence>
<accession>A0A0P6X626</accession>
<reference evidence="8 9" key="1">
    <citation type="submission" date="2015-07" db="EMBL/GenBank/DDBJ databases">
        <title>Genome sequence of Levilinea saccharolytica DSM 16555.</title>
        <authorList>
            <person name="Hemp J."/>
            <person name="Ward L.M."/>
            <person name="Pace L.A."/>
            <person name="Fischer W.W."/>
        </authorList>
    </citation>
    <scope>NUCLEOTIDE SEQUENCE [LARGE SCALE GENOMIC DNA]</scope>
    <source>
        <strain evidence="8 9">KIBI-1</strain>
    </source>
</reference>
<dbReference type="Proteomes" id="UP000050501">
    <property type="component" value="Unassembled WGS sequence"/>
</dbReference>
<evidence type="ECO:0000256" key="3">
    <source>
        <dbReference type="ARBA" id="ARBA00022695"/>
    </source>
</evidence>
<dbReference type="OrthoDB" id="139066at2"/>
<keyword evidence="2" id="KW-0808">Transferase</keyword>
<proteinExistence type="predicted"/>
<dbReference type="PANTHER" id="PTHR10322:SF23">
    <property type="entry name" value="DNA POLYMERASE DELTA CATALYTIC SUBUNIT"/>
    <property type="match status" value="1"/>
</dbReference>
<dbReference type="AlphaFoldDB" id="A0A0P6X626"/>
<evidence type="ECO:0000259" key="7">
    <source>
        <dbReference type="Pfam" id="PF00136"/>
    </source>
</evidence>
<name>A0A0P6X626_9CHLR</name>
<keyword evidence="3" id="KW-0548">Nucleotidyltransferase</keyword>
<dbReference type="InterPro" id="IPR050240">
    <property type="entry name" value="DNA_pol_type-B"/>
</dbReference>
<evidence type="ECO:0000256" key="1">
    <source>
        <dbReference type="ARBA" id="ARBA00012417"/>
    </source>
</evidence>